<organism evidence="2 3">
    <name type="scientific">Actinomadura vinacea</name>
    <dbReference type="NCBI Taxonomy" id="115336"/>
    <lineage>
        <taxon>Bacteria</taxon>
        <taxon>Bacillati</taxon>
        <taxon>Actinomycetota</taxon>
        <taxon>Actinomycetes</taxon>
        <taxon>Streptosporangiales</taxon>
        <taxon>Thermomonosporaceae</taxon>
        <taxon>Actinomadura</taxon>
    </lineage>
</organism>
<dbReference type="Proteomes" id="UP001501231">
    <property type="component" value="Unassembled WGS sequence"/>
</dbReference>
<feature type="compositionally biased region" description="Pro residues" evidence="1">
    <location>
        <begin position="8"/>
        <end position="17"/>
    </location>
</feature>
<reference evidence="3" key="1">
    <citation type="journal article" date="2019" name="Int. J. Syst. Evol. Microbiol.">
        <title>The Global Catalogue of Microorganisms (GCM) 10K type strain sequencing project: providing services to taxonomists for standard genome sequencing and annotation.</title>
        <authorList>
            <consortium name="The Broad Institute Genomics Platform"/>
            <consortium name="The Broad Institute Genome Sequencing Center for Infectious Disease"/>
            <person name="Wu L."/>
            <person name="Ma J."/>
        </authorList>
    </citation>
    <scope>NUCLEOTIDE SEQUENCE [LARGE SCALE GENOMIC DNA]</scope>
    <source>
        <strain evidence="3">JCM 3325</strain>
    </source>
</reference>
<evidence type="ECO:0000256" key="1">
    <source>
        <dbReference type="SAM" id="MobiDB-lite"/>
    </source>
</evidence>
<protein>
    <submittedName>
        <fullName evidence="2">Uncharacterized protein</fullName>
    </submittedName>
</protein>
<feature type="region of interest" description="Disordered" evidence="1">
    <location>
        <begin position="64"/>
        <end position="90"/>
    </location>
</feature>
<dbReference type="EMBL" id="BAAARW010000039">
    <property type="protein sequence ID" value="GAA2452085.1"/>
    <property type="molecule type" value="Genomic_DNA"/>
</dbReference>
<evidence type="ECO:0000313" key="3">
    <source>
        <dbReference type="Proteomes" id="UP001501231"/>
    </source>
</evidence>
<name>A0ABP5XD03_9ACTN</name>
<feature type="region of interest" description="Disordered" evidence="1">
    <location>
        <begin position="1"/>
        <end position="30"/>
    </location>
</feature>
<comment type="caution">
    <text evidence="2">The sequence shown here is derived from an EMBL/GenBank/DDBJ whole genome shotgun (WGS) entry which is preliminary data.</text>
</comment>
<gene>
    <name evidence="2" type="ORF">GCM10010191_82880</name>
</gene>
<keyword evidence="3" id="KW-1185">Reference proteome</keyword>
<sequence>MSDEAVPAPVPPGPGPRPRQAAVREPTGDGRVDEALARLDELDAAPVSAHVEVFEDVHRRLQELLASAGQDDPGVPGPPAGGAPPWRGAG</sequence>
<accession>A0ABP5XD03</accession>
<evidence type="ECO:0000313" key="2">
    <source>
        <dbReference type="EMBL" id="GAA2452085.1"/>
    </source>
</evidence>
<proteinExistence type="predicted"/>